<protein>
    <recommendedName>
        <fullName evidence="4">Ig-like domain-containing protein</fullName>
    </recommendedName>
</protein>
<organism evidence="2 3">
    <name type="scientific">[Emmonsia] crescens</name>
    <dbReference type="NCBI Taxonomy" id="73230"/>
    <lineage>
        <taxon>Eukaryota</taxon>
        <taxon>Fungi</taxon>
        <taxon>Dikarya</taxon>
        <taxon>Ascomycota</taxon>
        <taxon>Pezizomycotina</taxon>
        <taxon>Eurotiomycetes</taxon>
        <taxon>Eurotiomycetidae</taxon>
        <taxon>Onygenales</taxon>
        <taxon>Ajellomycetaceae</taxon>
        <taxon>Emergomyces</taxon>
    </lineage>
</organism>
<reference evidence="3" key="1">
    <citation type="journal article" date="2015" name="PLoS Genet.">
        <title>The dynamic genome and transcriptome of the human fungal pathogen Blastomyces and close relative Emmonsia.</title>
        <authorList>
            <person name="Munoz J.F."/>
            <person name="Gauthier G.M."/>
            <person name="Desjardins C.A."/>
            <person name="Gallo J.E."/>
            <person name="Holder J."/>
            <person name="Sullivan T.D."/>
            <person name="Marty A.J."/>
            <person name="Carmen J.C."/>
            <person name="Chen Z."/>
            <person name="Ding L."/>
            <person name="Gujja S."/>
            <person name="Magrini V."/>
            <person name="Misas E."/>
            <person name="Mitreva M."/>
            <person name="Priest M."/>
            <person name="Saif S."/>
            <person name="Whiston E.A."/>
            <person name="Young S."/>
            <person name="Zeng Q."/>
            <person name="Goldman W.E."/>
            <person name="Mardis E.R."/>
            <person name="Taylor J.W."/>
            <person name="McEwen J.G."/>
            <person name="Clay O.K."/>
            <person name="Klein B.S."/>
            <person name="Cuomo C.A."/>
        </authorList>
    </citation>
    <scope>NUCLEOTIDE SEQUENCE [LARGE SCALE GENOMIC DNA]</scope>
    <source>
        <strain evidence="3">UAMH 3008</strain>
    </source>
</reference>
<evidence type="ECO:0000313" key="3">
    <source>
        <dbReference type="Proteomes" id="UP000034164"/>
    </source>
</evidence>
<proteinExistence type="predicted"/>
<evidence type="ECO:0000313" key="2">
    <source>
        <dbReference type="EMBL" id="KKZ61090.1"/>
    </source>
</evidence>
<gene>
    <name evidence="2" type="ORF">EMCG_04286</name>
</gene>
<accession>A0A0G2HTN3</accession>
<evidence type="ECO:0000256" key="1">
    <source>
        <dbReference type="SAM" id="SignalP"/>
    </source>
</evidence>
<feature type="chain" id="PRO_5002545333" description="Ig-like domain-containing protein" evidence="1">
    <location>
        <begin position="24"/>
        <end position="213"/>
    </location>
</feature>
<dbReference type="AlphaFoldDB" id="A0A0G2HTN3"/>
<dbReference type="VEuPathDB" id="FungiDB:EMCG_04286"/>
<sequence length="213" mass="23840">MVIKTVKLLVFALITLLAINTQGAPSPSSLAPRGRADILLEILKAIGVFTEDKNNKSWDFETNKEMCEVFFSTRDGGHCYASVECQKGGKRKYKIWNVCYVGGRQYFTDPRIGKFSITFTKRDGTEGEGLTEPILQVGSVGNWMKIPVSALAKNYRSAVSCKNNYIPIKCDEGPFVCRYVLRGNRNISMDRTKRYSCGIPVLGASFPKDVKWD</sequence>
<feature type="signal peptide" evidence="1">
    <location>
        <begin position="1"/>
        <end position="23"/>
    </location>
</feature>
<dbReference type="Proteomes" id="UP000034164">
    <property type="component" value="Unassembled WGS sequence"/>
</dbReference>
<evidence type="ECO:0008006" key="4">
    <source>
        <dbReference type="Google" id="ProtNLM"/>
    </source>
</evidence>
<name>A0A0G2HTN3_9EURO</name>
<comment type="caution">
    <text evidence="2">The sequence shown here is derived from an EMBL/GenBank/DDBJ whole genome shotgun (WGS) entry which is preliminary data.</text>
</comment>
<dbReference type="EMBL" id="LCZI01001361">
    <property type="protein sequence ID" value="KKZ61090.1"/>
    <property type="molecule type" value="Genomic_DNA"/>
</dbReference>
<dbReference type="OrthoDB" id="2119228at2759"/>
<keyword evidence="1" id="KW-0732">Signal</keyword>